<evidence type="ECO:0000256" key="2">
    <source>
        <dbReference type="ARBA" id="ARBA00023239"/>
    </source>
</evidence>
<organism evidence="4 5">
    <name type="scientific">Jeotgalibacillus proteolyticus</name>
    <dbReference type="NCBI Taxonomy" id="2082395"/>
    <lineage>
        <taxon>Bacteria</taxon>
        <taxon>Bacillati</taxon>
        <taxon>Bacillota</taxon>
        <taxon>Bacilli</taxon>
        <taxon>Bacillales</taxon>
        <taxon>Caryophanaceae</taxon>
        <taxon>Jeotgalibacillus</taxon>
    </lineage>
</organism>
<accession>A0A2S5G788</accession>
<dbReference type="AlphaFoldDB" id="A0A2S5G788"/>
<gene>
    <name evidence="3" type="ORF">C4B60_19295</name>
    <name evidence="4" type="ORF">C4B60_19725</name>
</gene>
<evidence type="ECO:0000256" key="1">
    <source>
        <dbReference type="ARBA" id="ARBA00009174"/>
    </source>
</evidence>
<dbReference type="Gene3D" id="3.10.129.10">
    <property type="entry name" value="Hotdog Thioesterase"/>
    <property type="match status" value="1"/>
</dbReference>
<dbReference type="OrthoDB" id="9772788at2"/>
<sequence length="149" mass="16707">MSENTISLINSEEIKNLLPQADNMVLVDVICQVNTESIQGIKNVAMTEHFLEGHFPNESMMPGVLILESMIQLANLLILIRDDSKKGYYSHLKKVVDIKFKEKVKPGDQLLITVTSLERLKSAERFKGVVKVDNKIVTAGVFELIGHTK</sequence>
<keyword evidence="5" id="KW-1185">Reference proteome</keyword>
<dbReference type="GO" id="GO:0016829">
    <property type="term" value="F:lyase activity"/>
    <property type="evidence" value="ECO:0007669"/>
    <property type="project" value="UniProtKB-KW"/>
</dbReference>
<dbReference type="NCBIfam" id="NF000582">
    <property type="entry name" value="PRK00006.1"/>
    <property type="match status" value="1"/>
</dbReference>
<dbReference type="CDD" id="cd01288">
    <property type="entry name" value="FabZ"/>
    <property type="match status" value="1"/>
</dbReference>
<evidence type="ECO:0000313" key="4">
    <source>
        <dbReference type="EMBL" id="PPA68794.1"/>
    </source>
</evidence>
<dbReference type="InterPro" id="IPR029069">
    <property type="entry name" value="HotDog_dom_sf"/>
</dbReference>
<dbReference type="Proteomes" id="UP000239047">
    <property type="component" value="Unassembled WGS sequence"/>
</dbReference>
<dbReference type="PANTHER" id="PTHR30272">
    <property type="entry name" value="3-HYDROXYACYL-[ACYL-CARRIER-PROTEIN] DEHYDRATASE"/>
    <property type="match status" value="1"/>
</dbReference>
<keyword evidence="2" id="KW-0456">Lyase</keyword>
<reference evidence="4 5" key="1">
    <citation type="submission" date="2018-02" db="EMBL/GenBank/DDBJ databases">
        <title>Jeotgalibacillus proteolyticum sp. nov. a protease producing bacterium isolated from ocean sediments of Laizhou Bay.</title>
        <authorList>
            <person name="Li Y."/>
        </authorList>
    </citation>
    <scope>NUCLEOTIDE SEQUENCE [LARGE SCALE GENOMIC DNA]</scope>
    <source>
        <strain evidence="4 5">22-7</strain>
    </source>
</reference>
<dbReference type="EMBL" id="PREZ01000009">
    <property type="protein sequence ID" value="PPA68717.1"/>
    <property type="molecule type" value="Genomic_DNA"/>
</dbReference>
<evidence type="ECO:0000313" key="3">
    <source>
        <dbReference type="EMBL" id="PPA68717.1"/>
    </source>
</evidence>
<proteinExistence type="inferred from homology"/>
<dbReference type="InterPro" id="IPR013114">
    <property type="entry name" value="FabA_FabZ"/>
</dbReference>
<dbReference type="PANTHER" id="PTHR30272:SF1">
    <property type="entry name" value="3-HYDROXYACYL-[ACYL-CARRIER-PROTEIN] DEHYDRATASE"/>
    <property type="match status" value="1"/>
</dbReference>
<evidence type="ECO:0008006" key="6">
    <source>
        <dbReference type="Google" id="ProtNLM"/>
    </source>
</evidence>
<dbReference type="RefSeq" id="WP_104059678.1">
    <property type="nucleotide sequence ID" value="NZ_PREZ01000009.1"/>
</dbReference>
<comment type="similarity">
    <text evidence="1">Belongs to the thioester dehydratase family. FabZ subfamily.</text>
</comment>
<protein>
    <recommendedName>
        <fullName evidence="6">3-hydroxyacyl-[acyl-carrier-protein] dehydratase FabZ</fullName>
    </recommendedName>
</protein>
<dbReference type="Pfam" id="PF07977">
    <property type="entry name" value="FabA"/>
    <property type="match status" value="1"/>
</dbReference>
<comment type="caution">
    <text evidence="4">The sequence shown here is derived from an EMBL/GenBank/DDBJ whole genome shotgun (WGS) entry which is preliminary data.</text>
</comment>
<name>A0A2S5G788_9BACL</name>
<dbReference type="SUPFAM" id="SSF54637">
    <property type="entry name" value="Thioesterase/thiol ester dehydrase-isomerase"/>
    <property type="match status" value="1"/>
</dbReference>
<dbReference type="EMBL" id="PREZ01000009">
    <property type="protein sequence ID" value="PPA68794.1"/>
    <property type="molecule type" value="Genomic_DNA"/>
</dbReference>
<evidence type="ECO:0000313" key="5">
    <source>
        <dbReference type="Proteomes" id="UP000239047"/>
    </source>
</evidence>